<organism evidence="1 2">
    <name type="scientific">Glaciimonas immobilis</name>
    <dbReference type="NCBI Taxonomy" id="728004"/>
    <lineage>
        <taxon>Bacteria</taxon>
        <taxon>Pseudomonadati</taxon>
        <taxon>Pseudomonadota</taxon>
        <taxon>Betaproteobacteria</taxon>
        <taxon>Burkholderiales</taxon>
        <taxon>Oxalobacteraceae</taxon>
        <taxon>Glaciimonas</taxon>
    </lineage>
</organism>
<evidence type="ECO:0000313" key="1">
    <source>
        <dbReference type="EMBL" id="MBB5202219.1"/>
    </source>
</evidence>
<sequence length="77" mass="8922">LSYTPTTEVVAAALSLNAHTYRLLIVKEPDSAWRHTEVFAAPTKRFVCQQQRDEIMGHFTFCINFFLNRFTKNSQTI</sequence>
<reference evidence="1 2" key="1">
    <citation type="submission" date="2020-08" db="EMBL/GenBank/DDBJ databases">
        <title>Genomic Encyclopedia of Type Strains, Phase IV (KMG-IV): sequencing the most valuable type-strain genomes for metagenomic binning, comparative biology and taxonomic classification.</title>
        <authorList>
            <person name="Goeker M."/>
        </authorList>
    </citation>
    <scope>NUCLEOTIDE SEQUENCE [LARGE SCALE GENOMIC DNA]</scope>
    <source>
        <strain evidence="1 2">DSM 23240</strain>
    </source>
</reference>
<gene>
    <name evidence="1" type="ORF">HNR39_004083</name>
</gene>
<evidence type="ECO:0000313" key="2">
    <source>
        <dbReference type="Proteomes" id="UP000571084"/>
    </source>
</evidence>
<feature type="non-terminal residue" evidence="1">
    <location>
        <position position="1"/>
    </location>
</feature>
<protein>
    <submittedName>
        <fullName evidence="1">Uncharacterized protein</fullName>
    </submittedName>
</protein>
<dbReference type="RefSeq" id="WP_184013471.1">
    <property type="nucleotide sequence ID" value="NZ_JACHHQ010000011.1"/>
</dbReference>
<proteinExistence type="predicted"/>
<dbReference type="EMBL" id="JACHHQ010000011">
    <property type="protein sequence ID" value="MBB5202219.1"/>
    <property type="molecule type" value="Genomic_DNA"/>
</dbReference>
<dbReference type="Proteomes" id="UP000571084">
    <property type="component" value="Unassembled WGS sequence"/>
</dbReference>
<accession>A0A840S0V6</accession>
<comment type="caution">
    <text evidence="1">The sequence shown here is derived from an EMBL/GenBank/DDBJ whole genome shotgun (WGS) entry which is preliminary data.</text>
</comment>
<name>A0A840S0V6_9BURK</name>
<keyword evidence="2" id="KW-1185">Reference proteome</keyword>
<dbReference type="AlphaFoldDB" id="A0A840S0V6"/>